<feature type="domain" description="Nudix hydrolase" evidence="1">
    <location>
        <begin position="8"/>
        <end position="125"/>
    </location>
</feature>
<keyword evidence="3" id="KW-1185">Reference proteome</keyword>
<dbReference type="RefSeq" id="WP_036185307.1">
    <property type="nucleotide sequence ID" value="NZ_AVDA01000008.1"/>
</dbReference>
<dbReference type="SUPFAM" id="SSF55811">
    <property type="entry name" value="Nudix"/>
    <property type="match status" value="1"/>
</dbReference>
<organism evidence="2 3">
    <name type="scientific">Ureibacillus manganicus DSM 26584</name>
    <dbReference type="NCBI Taxonomy" id="1384049"/>
    <lineage>
        <taxon>Bacteria</taxon>
        <taxon>Bacillati</taxon>
        <taxon>Bacillota</taxon>
        <taxon>Bacilli</taxon>
        <taxon>Bacillales</taxon>
        <taxon>Caryophanaceae</taxon>
        <taxon>Ureibacillus</taxon>
    </lineage>
</organism>
<dbReference type="PANTHER" id="PTHR43736">
    <property type="entry name" value="ADP-RIBOSE PYROPHOSPHATASE"/>
    <property type="match status" value="1"/>
</dbReference>
<dbReference type="Proteomes" id="UP000030416">
    <property type="component" value="Unassembled WGS sequence"/>
</dbReference>
<evidence type="ECO:0000313" key="3">
    <source>
        <dbReference type="Proteomes" id="UP000030416"/>
    </source>
</evidence>
<dbReference type="Pfam" id="PF00293">
    <property type="entry name" value="NUDIX"/>
    <property type="match status" value="1"/>
</dbReference>
<dbReference type="OrthoDB" id="9804442at2"/>
<evidence type="ECO:0000259" key="1">
    <source>
        <dbReference type="Pfam" id="PF00293"/>
    </source>
</evidence>
<dbReference type="AlphaFoldDB" id="A0A0A3I8J2"/>
<name>A0A0A3I8J2_9BACL</name>
<accession>A0A0A3I8J2</accession>
<dbReference type="EMBL" id="JPVN01000008">
    <property type="protein sequence ID" value="KGR79083.1"/>
    <property type="molecule type" value="Genomic_DNA"/>
</dbReference>
<dbReference type="InterPro" id="IPR000086">
    <property type="entry name" value="NUDIX_hydrolase_dom"/>
</dbReference>
<protein>
    <submittedName>
        <fullName evidence="2">DNA mismatch repair protein MutT</fullName>
    </submittedName>
</protein>
<evidence type="ECO:0000313" key="2">
    <source>
        <dbReference type="EMBL" id="KGR79083.1"/>
    </source>
</evidence>
<proteinExistence type="predicted"/>
<comment type="caution">
    <text evidence="2">The sequence shown here is derived from an EMBL/GenBank/DDBJ whole genome shotgun (WGS) entry which is preliminary data.</text>
</comment>
<gene>
    <name evidence="2" type="ORF">CD29_08760</name>
</gene>
<dbReference type="eggNOG" id="COG1051">
    <property type="taxonomic scope" value="Bacteria"/>
</dbReference>
<sequence length="149" mass="17213">MNRPKLRAEGIIFNDDKTKILVQCDLEESFYRLPGGSIEFGETSVSAINREFLEEFELVPNISELACVNESIIKVNGKQIHQCTLIHWGSITEEKIIDQLIHKEHPEIKLIWRTNEQLQLKPLYPEGILDIIVSDKNDISHLLIEKSYD</sequence>
<reference evidence="2 3" key="1">
    <citation type="submission" date="2014-02" db="EMBL/GenBank/DDBJ databases">
        <title>Draft genome sequence of Lysinibacillus manganicus DSM 26584T.</title>
        <authorList>
            <person name="Zhang F."/>
            <person name="Wang G."/>
            <person name="Zhang L."/>
        </authorList>
    </citation>
    <scope>NUCLEOTIDE SEQUENCE [LARGE SCALE GENOMIC DNA]</scope>
    <source>
        <strain evidence="2 3">DSM 26584</strain>
    </source>
</reference>
<dbReference type="InterPro" id="IPR015797">
    <property type="entry name" value="NUDIX_hydrolase-like_dom_sf"/>
</dbReference>
<dbReference type="Gene3D" id="3.90.79.10">
    <property type="entry name" value="Nucleoside Triphosphate Pyrophosphohydrolase"/>
    <property type="match status" value="1"/>
</dbReference>
<dbReference type="STRING" id="1384049.CD29_08760"/>
<dbReference type="PANTHER" id="PTHR43736:SF2">
    <property type="entry name" value="MUTT_NUDIX FAMILY PROTEIN"/>
    <property type="match status" value="1"/>
</dbReference>